<evidence type="ECO:0000259" key="4">
    <source>
        <dbReference type="Pfam" id="PF00852"/>
    </source>
</evidence>
<keyword evidence="3" id="KW-0808">Transferase</keyword>
<dbReference type="InterPro" id="IPR001503">
    <property type="entry name" value="Glyco_trans_10"/>
</dbReference>
<dbReference type="Gene3D" id="3.40.50.11660">
    <property type="entry name" value="Glycosyl transferase family 10, C-terminal domain"/>
    <property type="match status" value="1"/>
</dbReference>
<dbReference type="RefSeq" id="WP_262433765.1">
    <property type="nucleotide sequence ID" value="NZ_JACRTF010000001.1"/>
</dbReference>
<dbReference type="Pfam" id="PF18025">
    <property type="entry name" value="FucT_N"/>
    <property type="match status" value="1"/>
</dbReference>
<reference evidence="6" key="1">
    <citation type="submission" date="2020-08" db="EMBL/GenBank/DDBJ databases">
        <title>Genome public.</title>
        <authorList>
            <person name="Liu C."/>
            <person name="Sun Q."/>
        </authorList>
    </citation>
    <scope>NUCLEOTIDE SEQUENCE</scope>
    <source>
        <strain evidence="6">N12</strain>
    </source>
</reference>
<evidence type="ECO:0000259" key="5">
    <source>
        <dbReference type="Pfam" id="PF18025"/>
    </source>
</evidence>
<dbReference type="EMBL" id="JACRTF010000001">
    <property type="protein sequence ID" value="MBC8592593.1"/>
    <property type="molecule type" value="Genomic_DNA"/>
</dbReference>
<dbReference type="Pfam" id="PF00852">
    <property type="entry name" value="Glyco_transf_10"/>
    <property type="match status" value="1"/>
</dbReference>
<accession>A0A926EZ43</accession>
<feature type="domain" description="Fucosyltransferase C-terminal" evidence="4">
    <location>
        <begin position="117"/>
        <end position="242"/>
    </location>
</feature>
<comment type="similarity">
    <text evidence="1">Belongs to the glycosyltransferase 10 family.</text>
</comment>
<comment type="caution">
    <text evidence="6">The sequence shown here is derived from an EMBL/GenBank/DDBJ whole genome shotgun (WGS) entry which is preliminary data.</text>
</comment>
<evidence type="ECO:0000256" key="3">
    <source>
        <dbReference type="ARBA" id="ARBA00022679"/>
    </source>
</evidence>
<protein>
    <submittedName>
        <fullName evidence="6">Glycosyltransferase</fullName>
    </submittedName>
</protein>
<evidence type="ECO:0000313" key="7">
    <source>
        <dbReference type="Proteomes" id="UP000651085"/>
    </source>
</evidence>
<dbReference type="PANTHER" id="PTHR11929:SF194">
    <property type="entry name" value="ALPHA-(1,3)-FUCOSYLTRANSFERASE 10"/>
    <property type="match status" value="1"/>
</dbReference>
<evidence type="ECO:0000313" key="6">
    <source>
        <dbReference type="EMBL" id="MBC8592593.1"/>
    </source>
</evidence>
<dbReference type="PANTHER" id="PTHR11929">
    <property type="entry name" value="ALPHA- 1,3 -FUCOSYLTRANSFERASE"/>
    <property type="match status" value="1"/>
</dbReference>
<evidence type="ECO:0000256" key="1">
    <source>
        <dbReference type="ARBA" id="ARBA00008919"/>
    </source>
</evidence>
<dbReference type="GO" id="GO:0016020">
    <property type="term" value="C:membrane"/>
    <property type="evidence" value="ECO:0007669"/>
    <property type="project" value="InterPro"/>
</dbReference>
<dbReference type="InterPro" id="IPR055270">
    <property type="entry name" value="Glyco_tran_10_C"/>
</dbReference>
<evidence type="ECO:0000256" key="2">
    <source>
        <dbReference type="ARBA" id="ARBA00022676"/>
    </source>
</evidence>
<dbReference type="SUPFAM" id="SSF53756">
    <property type="entry name" value="UDP-Glycosyltransferase/glycogen phosphorylase"/>
    <property type="match status" value="1"/>
</dbReference>
<dbReference type="InterPro" id="IPR038577">
    <property type="entry name" value="GT10-like_C_sf"/>
</dbReference>
<dbReference type="AlphaFoldDB" id="A0A926EZ43"/>
<feature type="domain" description="Alpha-(1,3)-fucosyltransferase FucT N-terminal" evidence="5">
    <location>
        <begin position="7"/>
        <end position="97"/>
    </location>
</feature>
<keyword evidence="7" id="KW-1185">Reference proteome</keyword>
<dbReference type="Proteomes" id="UP000651085">
    <property type="component" value="Unassembled WGS sequence"/>
</dbReference>
<name>A0A926EZ43_9BACT</name>
<gene>
    <name evidence="6" type="ORF">H8744_04890</name>
</gene>
<dbReference type="GO" id="GO:0046920">
    <property type="term" value="F:alpha-(1-&gt;3)-fucosyltransferase activity"/>
    <property type="evidence" value="ECO:0007669"/>
    <property type="project" value="TreeGrafter"/>
</dbReference>
<keyword evidence="2" id="KW-0328">Glycosyltransferase</keyword>
<organism evidence="6 7">
    <name type="scientific">Jilunia laotingensis</name>
    <dbReference type="NCBI Taxonomy" id="2763675"/>
    <lineage>
        <taxon>Bacteria</taxon>
        <taxon>Pseudomonadati</taxon>
        <taxon>Bacteroidota</taxon>
        <taxon>Bacteroidia</taxon>
        <taxon>Bacteroidales</taxon>
        <taxon>Bacteroidaceae</taxon>
        <taxon>Jilunia</taxon>
    </lineage>
</organism>
<dbReference type="InterPro" id="IPR041058">
    <property type="entry name" value="FucT_N"/>
</dbReference>
<proteinExistence type="inferred from homology"/>
<sequence length="313" mass="37209">MKTIKLKYTDFWDHFDPKNNFITNVLSKKYHIEFSDTPDYLIFSIFGYEHLKFQNCIKILYSGENITPDFNLCDYAIGFDHITFGDRYMRLPLYVSYDIERLAKPKAIDPEKVLNRKFCSFVVSNGVSPERNRFFKLLSEYKRVDSGGRFMNNIGGPVPDKEAFIKDYKFNIAFENSIYDGYTTEKLLEPMLMDSLPIYWGNKLVGLDFNPQSFINATDFPSLEAVVEYVVKLDTNDEDYLSKLSIPWLNKNNYLNWESQFYDFFDNIFNKPKSEARYLTDYGRVRIYRQRLNLFSTIDVIKRKLDDLRNRFR</sequence>